<evidence type="ECO:0000313" key="1">
    <source>
        <dbReference type="EMBL" id="ANN78909.1"/>
    </source>
</evidence>
<organism evidence="1 2">
    <name type="scientific">Bordetella flabilis</name>
    <dbReference type="NCBI Taxonomy" id="463014"/>
    <lineage>
        <taxon>Bacteria</taxon>
        <taxon>Pseudomonadati</taxon>
        <taxon>Pseudomonadota</taxon>
        <taxon>Betaproteobacteria</taxon>
        <taxon>Burkholderiales</taxon>
        <taxon>Alcaligenaceae</taxon>
        <taxon>Bordetella</taxon>
    </lineage>
</organism>
<accession>A0A193GI08</accession>
<dbReference type="Proteomes" id="UP000091926">
    <property type="component" value="Chromosome"/>
</dbReference>
<proteinExistence type="predicted"/>
<dbReference type="InterPro" id="IPR010265">
    <property type="entry name" value="Phage_lambda_TipM"/>
</dbReference>
<sequence>METFAWKTIGQPVGTITLRTLSAQFGDGYKQDAADGINAKVQTWPIQCVGLTRSEANLIVAFFDRHAGYKAFQWTPPIGGPGLYKVVGYSPSPVGGGVYTISATFQQAFAA</sequence>
<dbReference type="OrthoDB" id="8607203at2"/>
<gene>
    <name evidence="1" type="ORF">BAU07_18875</name>
</gene>
<evidence type="ECO:0000313" key="2">
    <source>
        <dbReference type="Proteomes" id="UP000091926"/>
    </source>
</evidence>
<protein>
    <submittedName>
        <fullName evidence="1">Phage tail protein</fullName>
    </submittedName>
</protein>
<keyword evidence="2" id="KW-1185">Reference proteome</keyword>
<name>A0A193GI08_9BORD</name>
<dbReference type="STRING" id="463014.BAU07_18875"/>
<dbReference type="RefSeq" id="WP_066660861.1">
    <property type="nucleotide sequence ID" value="NZ_CBCSCL010000012.1"/>
</dbReference>
<dbReference type="AlphaFoldDB" id="A0A193GI08"/>
<dbReference type="EMBL" id="CP016172">
    <property type="protein sequence ID" value="ANN78909.1"/>
    <property type="molecule type" value="Genomic_DNA"/>
</dbReference>
<dbReference type="KEGG" id="bfz:BAU07_18875"/>
<reference evidence="1 2" key="1">
    <citation type="submission" date="2016-06" db="EMBL/GenBank/DDBJ databases">
        <title>Complete genome sequences of Bordetella bronchialis and Bordetella flabilis.</title>
        <authorList>
            <person name="LiPuma J.J."/>
            <person name="Spilker T."/>
        </authorList>
    </citation>
    <scope>NUCLEOTIDE SEQUENCE [LARGE SCALE GENOMIC DNA]</scope>
    <source>
        <strain evidence="1 2">AU10664</strain>
    </source>
</reference>
<dbReference type="Pfam" id="PF05939">
    <property type="entry name" value="Phage_min_tail"/>
    <property type="match status" value="1"/>
</dbReference>